<comment type="caution">
    <text evidence="4">The sequence shown here is derived from an EMBL/GenBank/DDBJ whole genome shotgun (WGS) entry which is preliminary data.</text>
</comment>
<evidence type="ECO:0000256" key="1">
    <source>
        <dbReference type="SAM" id="Coils"/>
    </source>
</evidence>
<feature type="domain" description="Reverse transcriptase Ty1/copia-type" evidence="3">
    <location>
        <begin position="708"/>
        <end position="929"/>
    </location>
</feature>
<dbReference type="Gene3D" id="3.30.420.10">
    <property type="entry name" value="Ribonuclease H-like superfamily/Ribonuclease H"/>
    <property type="match status" value="1"/>
</dbReference>
<protein>
    <submittedName>
        <fullName evidence="4">Retrovirus-related Pol polyprotein from transposon TNT 1-94</fullName>
    </submittedName>
</protein>
<evidence type="ECO:0000313" key="4">
    <source>
        <dbReference type="EMBL" id="OLP98935.1"/>
    </source>
</evidence>
<dbReference type="Proteomes" id="UP000186817">
    <property type="component" value="Unassembled WGS sequence"/>
</dbReference>
<organism evidence="4 5">
    <name type="scientific">Symbiodinium microadriaticum</name>
    <name type="common">Dinoflagellate</name>
    <name type="synonym">Zooxanthella microadriatica</name>
    <dbReference type="NCBI Taxonomy" id="2951"/>
    <lineage>
        <taxon>Eukaryota</taxon>
        <taxon>Sar</taxon>
        <taxon>Alveolata</taxon>
        <taxon>Dinophyceae</taxon>
        <taxon>Suessiales</taxon>
        <taxon>Symbiodiniaceae</taxon>
        <taxon>Symbiodinium</taxon>
    </lineage>
</organism>
<feature type="compositionally biased region" description="Basic and acidic residues" evidence="2">
    <location>
        <begin position="12"/>
        <end position="21"/>
    </location>
</feature>
<feature type="region of interest" description="Disordered" evidence="2">
    <location>
        <begin position="224"/>
        <end position="245"/>
    </location>
</feature>
<feature type="compositionally biased region" description="Low complexity" evidence="2">
    <location>
        <begin position="180"/>
        <end position="195"/>
    </location>
</feature>
<proteinExistence type="predicted"/>
<evidence type="ECO:0000256" key="2">
    <source>
        <dbReference type="SAM" id="MobiDB-lite"/>
    </source>
</evidence>
<feature type="region of interest" description="Disordered" evidence="2">
    <location>
        <begin position="524"/>
        <end position="601"/>
    </location>
</feature>
<feature type="coiled-coil region" evidence="1">
    <location>
        <begin position="1328"/>
        <end position="1355"/>
    </location>
</feature>
<feature type="region of interest" description="Disordered" evidence="2">
    <location>
        <begin position="161"/>
        <end position="197"/>
    </location>
</feature>
<dbReference type="InterPro" id="IPR013103">
    <property type="entry name" value="RVT_2"/>
</dbReference>
<accession>A0A1Q9DUS9</accession>
<dbReference type="Pfam" id="PF07727">
    <property type="entry name" value="RVT_2"/>
    <property type="match status" value="1"/>
</dbReference>
<evidence type="ECO:0000313" key="5">
    <source>
        <dbReference type="Proteomes" id="UP000186817"/>
    </source>
</evidence>
<dbReference type="InterPro" id="IPR036397">
    <property type="entry name" value="RNaseH_sf"/>
</dbReference>
<dbReference type="GO" id="GO:0003676">
    <property type="term" value="F:nucleic acid binding"/>
    <property type="evidence" value="ECO:0007669"/>
    <property type="project" value="InterPro"/>
</dbReference>
<dbReference type="OrthoDB" id="6127576at2759"/>
<evidence type="ECO:0000259" key="3">
    <source>
        <dbReference type="Pfam" id="PF07727"/>
    </source>
</evidence>
<gene>
    <name evidence="4" type="ORF">AK812_SmicGene18558</name>
</gene>
<feature type="coiled-coil region" evidence="1">
    <location>
        <begin position="1110"/>
        <end position="1137"/>
    </location>
</feature>
<keyword evidence="5" id="KW-1185">Reference proteome</keyword>
<name>A0A1Q9DUS9_SYMMI</name>
<feature type="region of interest" description="Disordered" evidence="2">
    <location>
        <begin position="1"/>
        <end position="21"/>
    </location>
</feature>
<reference evidence="4 5" key="1">
    <citation type="submission" date="2016-02" db="EMBL/GenBank/DDBJ databases">
        <title>Genome analysis of coral dinoflagellate symbionts highlights evolutionary adaptations to a symbiotic lifestyle.</title>
        <authorList>
            <person name="Aranda M."/>
            <person name="Li Y."/>
            <person name="Liew Y.J."/>
            <person name="Baumgarten S."/>
            <person name="Simakov O."/>
            <person name="Wilson M."/>
            <person name="Piel J."/>
            <person name="Ashoor H."/>
            <person name="Bougouffa S."/>
            <person name="Bajic V.B."/>
            <person name="Ryu T."/>
            <person name="Ravasi T."/>
            <person name="Bayer T."/>
            <person name="Micklem G."/>
            <person name="Kim H."/>
            <person name="Bhak J."/>
            <person name="Lajeunesse T.C."/>
            <person name="Voolstra C.R."/>
        </authorList>
    </citation>
    <scope>NUCLEOTIDE SEQUENCE [LARGE SCALE GENOMIC DNA]</scope>
    <source>
        <strain evidence="4 5">CCMP2467</strain>
    </source>
</reference>
<keyword evidence="1" id="KW-0175">Coiled coil</keyword>
<sequence>MAPKTAGQLREMLSEHGETAPKRWSKVELLQRVEEVTGVDYTKPQKKEKSEYQMYVTALNQAATRKATLQTFCRKTLDMEVNYNLTIAQLQKEALSVIYGKACPDPSDLVGFGRHSQLTYATVKAEHPQYSAWVIQTATEGQCNPRLRRLAGWLANVEVAGYPNEPTTPRKMTDNTTTPKVAASSKAASSSSAAVEDPNTVTVGTEVLTNLVQTIENLKEEMATLKGERPRKKASGEDAESTTSFSLAGMTGRTEAAIQCGKHDRKQTATIRCHMSRVEDYCDRNSIYLDLIPADAHWQLGVCEQAVQGLKHVLDRITAEDDQRTPEEALSLAVEVFNSREQIRGFTPIQHAFGRNPDVTGRLIKRPGDLPDEWVVENANEDFARAAQARASAEKALCDWQAQQRISRAMNSRSRPRAQYAPGDLVYFWRTQESGQGRKAPGSKHGRFLGPARVLATEGRREEDGALRAGSAVWLVRGRSLMKCSPEQLRHASPREEHLEALASRTVEGGTPWTFSRVAEEIGGNRYEDISGEVPAEDEWRRAQDPEQETPPIRFQPPRMRVRGKRGEPEAATDMHDHLQDEPGEPSAPSRPRRPRTSPSLPDAALEAENWWSRVPAAHFGEHSSFWVEESAAVEVAIDMPSSRRGMDLATRDLCGYFVSALKRKAVEVSEKRLSEGERMSFKEAKAVEVRNFVASKAFEALPAGMRPDKSQAMGMRWLLTWKLRDDGSYKAKARAVLLGYQDPAYAHRSTTSPVMTRQTRQMLLQVALNRQWPVYKGDVSGAFLQGREYPETLLCVPCDEICQAMGLEGGSVVRMRKACYGLVDAPLEWYRTVAEYFEAQGLTRLWSDACAWVYRKNGVITGIISGHVDDFLFSGNEQDSGWRTIIRNIKERFKWGDWDKDVFVQCGVQVTRGDNHFKLSQPNYVAGIPEIALSSTRRKQEKDETTAQVPGTLVTDSRNVYDKLNTEVLTIKGAERKSNLELLSVKEAQQRTQLHVRWVHSEAQLANSLTKANGGHEMELFYRMNHAWRIVEDPSMKSARRRKAEGLPPLDNAPVQARFAATKLESDRLQRELSGPWDERNAAAIQEMRFLQTHVEGLRVGCGMVAEHLTSVRAEVANYQSRVEQLYAEAGAAEGERSATESELRRVREAMLQSFQVKEAAAKDAHTAVQEQLQSVGEEQALFWKKSEDAKARLITARSEEAAALTELQLKDEHLNNLRRLYEREREGSFLREEQFMQSQRKSMQCQSEELEKSGGLISIEMHERILHDQTEFYDKALQALDDLERSCMDRTQDCITASFCSEPETFGRRSQVGLLRGKIAAEACATATMEQDAELLEEQIRVLSQKLASASQIAQLKDMLLVERSSRDTFRSSLGHVADSYSPETLLQELRLRKKLPMLEGNLWLGD</sequence>
<dbReference type="EMBL" id="LSRX01000380">
    <property type="protein sequence ID" value="OLP98935.1"/>
    <property type="molecule type" value="Genomic_DNA"/>
</dbReference>
<feature type="compositionally biased region" description="Basic and acidic residues" evidence="2">
    <location>
        <begin position="565"/>
        <end position="581"/>
    </location>
</feature>